<dbReference type="EMBL" id="JAEHOH010000001">
    <property type="protein sequence ID" value="MBK0417805.1"/>
    <property type="molecule type" value="Genomic_DNA"/>
</dbReference>
<feature type="chain" id="PRO_5039577117" evidence="2">
    <location>
        <begin position="25"/>
        <end position="506"/>
    </location>
</feature>
<dbReference type="Gene3D" id="3.40.190.10">
    <property type="entry name" value="Periplasmic binding protein-like II"/>
    <property type="match status" value="1"/>
</dbReference>
<evidence type="ECO:0000259" key="3">
    <source>
        <dbReference type="Pfam" id="PF00496"/>
    </source>
</evidence>
<protein>
    <submittedName>
        <fullName evidence="4">ABC transporter substrate-binding protein</fullName>
    </submittedName>
</protein>
<dbReference type="GO" id="GO:0015833">
    <property type="term" value="P:peptide transport"/>
    <property type="evidence" value="ECO:0007669"/>
    <property type="project" value="TreeGrafter"/>
</dbReference>
<keyword evidence="5" id="KW-1185">Reference proteome</keyword>
<dbReference type="GO" id="GO:0042597">
    <property type="term" value="C:periplasmic space"/>
    <property type="evidence" value="ECO:0007669"/>
    <property type="project" value="UniProtKB-ARBA"/>
</dbReference>
<feature type="domain" description="Solute-binding protein family 5" evidence="3">
    <location>
        <begin position="84"/>
        <end position="414"/>
    </location>
</feature>
<dbReference type="PROSITE" id="PS51257">
    <property type="entry name" value="PROKAR_LIPOPROTEIN"/>
    <property type="match status" value="1"/>
</dbReference>
<dbReference type="CDD" id="cd08494">
    <property type="entry name" value="PBP2_NikA_DppA_OppA_like_6"/>
    <property type="match status" value="1"/>
</dbReference>
<dbReference type="InterPro" id="IPR000914">
    <property type="entry name" value="SBP_5_dom"/>
</dbReference>
<dbReference type="Gene3D" id="3.10.105.10">
    <property type="entry name" value="Dipeptide-binding Protein, Domain 3"/>
    <property type="match status" value="1"/>
</dbReference>
<accession>A0A934Q5L1</accession>
<evidence type="ECO:0000256" key="1">
    <source>
        <dbReference type="ARBA" id="ARBA00022729"/>
    </source>
</evidence>
<dbReference type="GO" id="GO:1904680">
    <property type="term" value="F:peptide transmembrane transporter activity"/>
    <property type="evidence" value="ECO:0007669"/>
    <property type="project" value="TreeGrafter"/>
</dbReference>
<dbReference type="InterPro" id="IPR039424">
    <property type="entry name" value="SBP_5"/>
</dbReference>
<dbReference type="PIRSF" id="PIRSF002741">
    <property type="entry name" value="MppA"/>
    <property type="match status" value="1"/>
</dbReference>
<dbReference type="PANTHER" id="PTHR30290:SF38">
    <property type="entry name" value="D,D-DIPEPTIDE-BINDING PERIPLASMIC PROTEIN DDPA-RELATED"/>
    <property type="match status" value="1"/>
</dbReference>
<evidence type="ECO:0000313" key="4">
    <source>
        <dbReference type="EMBL" id="MBK0417805.1"/>
    </source>
</evidence>
<reference evidence="4" key="1">
    <citation type="submission" date="2020-12" db="EMBL/GenBank/DDBJ databases">
        <title>Leucobacter sp. CAS1, isolated from Chromium sludge.</title>
        <authorList>
            <person name="Xu Z."/>
        </authorList>
    </citation>
    <scope>NUCLEOTIDE SEQUENCE</scope>
    <source>
        <strain evidence="4">CSA1</strain>
    </source>
</reference>
<dbReference type="Pfam" id="PF00496">
    <property type="entry name" value="SBP_bac_5"/>
    <property type="match status" value="1"/>
</dbReference>
<dbReference type="GO" id="GO:0043190">
    <property type="term" value="C:ATP-binding cassette (ABC) transporter complex"/>
    <property type="evidence" value="ECO:0007669"/>
    <property type="project" value="InterPro"/>
</dbReference>
<dbReference type="Gene3D" id="3.90.76.10">
    <property type="entry name" value="Dipeptide-binding Protein, Domain 1"/>
    <property type="match status" value="1"/>
</dbReference>
<dbReference type="RefSeq" id="WP_200113256.1">
    <property type="nucleotide sequence ID" value="NZ_JAEHOH010000001.1"/>
</dbReference>
<dbReference type="InterPro" id="IPR030678">
    <property type="entry name" value="Peptide/Ni-bd"/>
</dbReference>
<name>A0A934Q5L1_9MICO</name>
<dbReference type="PANTHER" id="PTHR30290">
    <property type="entry name" value="PERIPLASMIC BINDING COMPONENT OF ABC TRANSPORTER"/>
    <property type="match status" value="1"/>
</dbReference>
<evidence type="ECO:0000256" key="2">
    <source>
        <dbReference type="SAM" id="SignalP"/>
    </source>
</evidence>
<proteinExistence type="predicted"/>
<keyword evidence="1 2" id="KW-0732">Signal</keyword>
<dbReference type="Proteomes" id="UP000608530">
    <property type="component" value="Unassembled WGS sequence"/>
</dbReference>
<comment type="caution">
    <text evidence="4">The sequence shown here is derived from an EMBL/GenBank/DDBJ whole genome shotgun (WGS) entry which is preliminary data.</text>
</comment>
<evidence type="ECO:0000313" key="5">
    <source>
        <dbReference type="Proteomes" id="UP000608530"/>
    </source>
</evidence>
<gene>
    <name evidence="4" type="ORF">JD276_01985</name>
</gene>
<dbReference type="AlphaFoldDB" id="A0A934Q5L1"/>
<organism evidence="4 5">
    <name type="scientific">Leucobacter chromiisoli</name>
    <dbReference type="NCBI Taxonomy" id="2796471"/>
    <lineage>
        <taxon>Bacteria</taxon>
        <taxon>Bacillati</taxon>
        <taxon>Actinomycetota</taxon>
        <taxon>Actinomycetes</taxon>
        <taxon>Micrococcales</taxon>
        <taxon>Microbacteriaceae</taxon>
        <taxon>Leucobacter</taxon>
    </lineage>
</organism>
<sequence>MPKLRRTVAAAAALAAAMVLSACSAGSSGNSGGSSAGADQDSLTVALTAEPQNFDFTTTGGAPIPQLLMTNVYEGLVVIDQEGTPQPQLAESWELSDDRKSYTFTLQEDVTFSNGEPFTADDVKASIERVQNDWVLDLKNKMDVVESVEVVSPTEVTVTLSRPSNAWLFDMGTSVGAMMPKEVGDLANEPIGTGPYVITDVKRGDSISLEARDDYWGEEPAIKDVTMRYFADAVATTNALRAGDVDLVYNLGAPDLIDGFKSDDAFSVVEGSTNREIMLAMNNKRAPFDDIRVRQAVRYAIDEQAVIDTAWAGYGTEIGGMVPPHDPYYEDLTDLYPYDPDKARDLLKEAGAENIDVTWKVPTLPYATAVSDIVVSQLADVGINVTIESTEFPAVWLDTVWTQADYEMTVIGTAEARDMLITFNDPEFYTGYDNSKIKDLAAAADQGTEEEYVEGMKEVARIISEDAAAEFLFLYPLVSVSKAGLEGVQENEVTEALTLSTMHWSE</sequence>
<feature type="signal peptide" evidence="2">
    <location>
        <begin position="1"/>
        <end position="24"/>
    </location>
</feature>
<dbReference type="SUPFAM" id="SSF53850">
    <property type="entry name" value="Periplasmic binding protein-like II"/>
    <property type="match status" value="1"/>
</dbReference>